<feature type="coiled-coil region" evidence="1">
    <location>
        <begin position="168"/>
        <end position="202"/>
    </location>
</feature>
<keyword evidence="1" id="KW-0175">Coiled coil</keyword>
<organism evidence="2">
    <name type="scientific">Podoviridae sp. ctiuS14</name>
    <dbReference type="NCBI Taxonomy" id="2827620"/>
    <lineage>
        <taxon>Viruses</taxon>
        <taxon>Duplodnaviria</taxon>
        <taxon>Heunggongvirae</taxon>
        <taxon>Uroviricota</taxon>
        <taxon>Caudoviricetes</taxon>
    </lineage>
</organism>
<reference evidence="2" key="1">
    <citation type="journal article" date="2021" name="Proc. Natl. Acad. Sci. U.S.A.">
        <title>A Catalog of Tens of Thousands of Viruses from Human Metagenomes Reveals Hidden Associations with Chronic Diseases.</title>
        <authorList>
            <person name="Tisza M.J."/>
            <person name="Buck C.B."/>
        </authorList>
    </citation>
    <scope>NUCLEOTIDE SEQUENCE</scope>
    <source>
        <strain evidence="2">CtiuS14</strain>
    </source>
</reference>
<accession>A0A8S5LMR9</accession>
<name>A0A8S5LMR9_9CAUD</name>
<sequence length="282" mass="31827">MNAYQDRTFIIGSNHDIVIKYYDEKGKSIDLSKYETSYISFKNLVNNQTHIIRNIASLLQAGQGILTIHIDSESFPNPSDKFFETNSNDSYGYGVPYHAFAICLENKSTGIKEVVFRGKATFVKAEYDGNSEWQATEPPLDIHLTELEQIIVRINENTADIISTRNLIGTLNNQVKGLRSAFDELQDRFNDALQQINLMNRSNVQVISKIERYENNNEEERLVTPTLMTGEQALSITPLDDGISRVEFMGTGSNGTSLTSFTIPSKKASIVLYFKQPHILQV</sequence>
<proteinExistence type="predicted"/>
<dbReference type="EMBL" id="BK015876">
    <property type="protein sequence ID" value="DAD71144.1"/>
    <property type="molecule type" value="Genomic_DNA"/>
</dbReference>
<evidence type="ECO:0000256" key="1">
    <source>
        <dbReference type="SAM" id="Coils"/>
    </source>
</evidence>
<evidence type="ECO:0000313" key="2">
    <source>
        <dbReference type="EMBL" id="DAD71144.1"/>
    </source>
</evidence>
<protein>
    <submittedName>
        <fullName evidence="2">Uncharacterized protein</fullName>
    </submittedName>
</protein>